<dbReference type="EMBL" id="BAND01000110">
    <property type="protein sequence ID" value="GAJ30181.1"/>
    <property type="molecule type" value="Genomic_DNA"/>
</dbReference>
<evidence type="ECO:0000313" key="9">
    <source>
        <dbReference type="Proteomes" id="UP000019760"/>
    </source>
</evidence>
<comment type="caution">
    <text evidence="8">The sequence shown here is derived from an EMBL/GenBank/DDBJ whole genome shotgun (WGS) entry which is preliminary data.</text>
</comment>
<evidence type="ECO:0000256" key="5">
    <source>
        <dbReference type="ARBA" id="ARBA00023136"/>
    </source>
</evidence>
<evidence type="ECO:0000256" key="1">
    <source>
        <dbReference type="ARBA" id="ARBA00004651"/>
    </source>
</evidence>
<feature type="transmembrane region" description="Helical" evidence="7">
    <location>
        <begin position="280"/>
        <end position="303"/>
    </location>
</feature>
<dbReference type="PANTHER" id="PTHR30213">
    <property type="entry name" value="INNER MEMBRANE PROTEIN YHJD"/>
    <property type="match status" value="1"/>
</dbReference>
<evidence type="ECO:0000256" key="2">
    <source>
        <dbReference type="ARBA" id="ARBA00022475"/>
    </source>
</evidence>
<keyword evidence="9" id="KW-1185">Reference proteome</keyword>
<dbReference type="Pfam" id="PF03631">
    <property type="entry name" value="Virul_fac_BrkB"/>
    <property type="match status" value="1"/>
</dbReference>
<proteinExistence type="predicted"/>
<evidence type="ECO:0000313" key="8">
    <source>
        <dbReference type="EMBL" id="GAJ30181.1"/>
    </source>
</evidence>
<evidence type="ECO:0000256" key="6">
    <source>
        <dbReference type="SAM" id="MobiDB-lite"/>
    </source>
</evidence>
<dbReference type="NCBIfam" id="TIGR00765">
    <property type="entry name" value="yihY_not_rbn"/>
    <property type="match status" value="1"/>
</dbReference>
<feature type="region of interest" description="Disordered" evidence="6">
    <location>
        <begin position="370"/>
        <end position="394"/>
    </location>
</feature>
<evidence type="ECO:0000256" key="7">
    <source>
        <dbReference type="SAM" id="Phobius"/>
    </source>
</evidence>
<keyword evidence="3 7" id="KW-0812">Transmembrane</keyword>
<dbReference type="RefSeq" id="WP_408735065.1">
    <property type="nucleotide sequence ID" value="NZ_BAND01000110.1"/>
</dbReference>
<dbReference type="Proteomes" id="UP000019760">
    <property type="component" value="Unassembled WGS sequence"/>
</dbReference>
<dbReference type="AlphaFoldDB" id="A0A023D8U0"/>
<reference evidence="8 9" key="2">
    <citation type="journal article" date="2014" name="FEMS Microbiol. Lett.">
        <title>Draft genomic DNA sequence of the facultatively methylotrophic bacterium Acidomonas methanolica type strain MB58.</title>
        <authorList>
            <person name="Higashiura N."/>
            <person name="Hadano H."/>
            <person name="Hirakawa H."/>
            <person name="Matsutani M."/>
            <person name="Takabe S."/>
            <person name="Matsushita K."/>
            <person name="Azuma Y."/>
        </authorList>
    </citation>
    <scope>NUCLEOTIDE SEQUENCE [LARGE SCALE GENOMIC DNA]</scope>
    <source>
        <strain evidence="8 9">MB58</strain>
    </source>
</reference>
<dbReference type="GO" id="GO:0005886">
    <property type="term" value="C:plasma membrane"/>
    <property type="evidence" value="ECO:0007669"/>
    <property type="project" value="UniProtKB-SubCell"/>
</dbReference>
<feature type="transmembrane region" description="Helical" evidence="7">
    <location>
        <begin position="252"/>
        <end position="268"/>
    </location>
</feature>
<keyword evidence="4 7" id="KW-1133">Transmembrane helix</keyword>
<feature type="transmembrane region" description="Helical" evidence="7">
    <location>
        <begin position="187"/>
        <end position="214"/>
    </location>
</feature>
<comment type="subcellular location">
    <subcellularLocation>
        <location evidence="1">Cell membrane</location>
        <topology evidence="1">Multi-pass membrane protein</topology>
    </subcellularLocation>
</comment>
<gene>
    <name evidence="8" type="ORF">Amme_111_006</name>
</gene>
<keyword evidence="2" id="KW-1003">Cell membrane</keyword>
<protein>
    <submittedName>
        <fullName evidence="8">T-RNA-processing ribonuclease BN</fullName>
    </submittedName>
</protein>
<dbReference type="PANTHER" id="PTHR30213:SF0">
    <property type="entry name" value="UPF0761 MEMBRANE PROTEIN YIHY"/>
    <property type="match status" value="1"/>
</dbReference>
<organism evidence="8 9">
    <name type="scientific">Acidomonas methanolica NBRC 104435</name>
    <dbReference type="NCBI Taxonomy" id="1231351"/>
    <lineage>
        <taxon>Bacteria</taxon>
        <taxon>Pseudomonadati</taxon>
        <taxon>Pseudomonadota</taxon>
        <taxon>Alphaproteobacteria</taxon>
        <taxon>Acetobacterales</taxon>
        <taxon>Acetobacteraceae</taxon>
        <taxon>Acidomonas</taxon>
    </lineage>
</organism>
<accession>A0A023D8U0</accession>
<reference evidence="9" key="1">
    <citation type="journal article" date="2014" name="FEMS Microbiol. Lett.">
        <title>Draft Genomic DNA Sequence of the Facultatively Methylotrophic Bacterium Acidomonas methanolica type strain MB58.</title>
        <authorList>
            <person name="Higashiura N."/>
            <person name="Hadano H."/>
            <person name="Hirakawa H."/>
            <person name="Matsutani M."/>
            <person name="Takabe S."/>
            <person name="Matsushita K."/>
            <person name="Azuma Y."/>
        </authorList>
    </citation>
    <scope>NUCLEOTIDE SEQUENCE [LARGE SCALE GENOMIC DNA]</scope>
    <source>
        <strain evidence="9">MB58</strain>
    </source>
</reference>
<evidence type="ECO:0000256" key="4">
    <source>
        <dbReference type="ARBA" id="ARBA00022989"/>
    </source>
</evidence>
<keyword evidence="5 7" id="KW-0472">Membrane</keyword>
<feature type="transmembrane region" description="Helical" evidence="7">
    <location>
        <begin position="86"/>
        <end position="108"/>
    </location>
</feature>
<evidence type="ECO:0000256" key="3">
    <source>
        <dbReference type="ARBA" id="ARBA00022692"/>
    </source>
</evidence>
<dbReference type="InterPro" id="IPR017039">
    <property type="entry name" value="Virul_fac_BrkB"/>
</dbReference>
<name>A0A023D8U0_ACIMT</name>
<sequence length="394" mass="42266">MPDPMIPDPTIEAFDPEDDRLRRKVGRERLRQDEIAIRQARERGLHAPGTGVASPWRMPRAGWSIIFKQTFAELGTSQISLAAAGCAFYATLSLFPALTTLISLYGLAFSLETVEPQLQVMRNLLPRSAYNLIGGQIHNLVSQPHSSLTIGLVFSLTVALWSASAATKSILSALSIAYGVEEKRSFLAFQAFALATTLCAVLGAVLTLALMVGLPALVDFIPVHFGLGSLPWPASLLMGVGTRLAIRMGGPVLMLLFVLMVLSILYQYGTARNHVAWRWILPGSLLATIVWVGASLGFSYYVGHYAAYSATYGPLGAVAAIMMWLWVSAYVVLFGAEVNAALEDRVKGRQPKLPGLQPLDAAVAKALDEEASGATEALPAETPPGARRSAPGHV</sequence>
<feature type="transmembrane region" description="Helical" evidence="7">
    <location>
        <begin position="315"/>
        <end position="336"/>
    </location>
</feature>